<dbReference type="InterPro" id="IPR015421">
    <property type="entry name" value="PyrdxlP-dep_Trfase_major"/>
</dbReference>
<dbReference type="GO" id="GO:0008732">
    <property type="term" value="F:L-allo-threonine aldolase activity"/>
    <property type="evidence" value="ECO:0007669"/>
    <property type="project" value="UniProtKB-EC"/>
</dbReference>
<keyword evidence="9" id="KW-1185">Reference proteome</keyword>
<dbReference type="EMBL" id="LAQT01000001">
    <property type="protein sequence ID" value="KPC55466.1"/>
    <property type="molecule type" value="Genomic_DNA"/>
</dbReference>
<sequence length="344" mass="36727">MSWIDVRSDTVTHPTPAMRAVMQAAEVGDDVYGDDPTTAELERASAERLGKEAALFVPSGTFGNQLALFTHCQQGDEVIAGEDSHIVWHEVGAAAVIAGVNLRPIPAPKGVLSPEAIKARIRPSGDIHLPRTALICVENAYSSGHVVSLDDMRAVWETAQDAGLPVHLDGARVFNAAAHLQVPAREIAQYADSAMFCLSKGLAAPIGSMLVGSRDFIEIARKKRKLMGGGLRQVGVLAAPGLLALNEMSARLVDDHLNAQTLARLVAEIPGVVVDQQALDINMVFLRFNRAVDGNALVEAMAEQGVKANPPDQGLMRLVTHWQVGAEQVQKVAAALRSALEQQQ</sequence>
<dbReference type="SUPFAM" id="SSF53383">
    <property type="entry name" value="PLP-dependent transferases"/>
    <property type="match status" value="1"/>
</dbReference>
<dbReference type="NCBIfam" id="NF041359">
    <property type="entry name" value="GntG_guanitoxin"/>
    <property type="match status" value="1"/>
</dbReference>
<evidence type="ECO:0000256" key="5">
    <source>
        <dbReference type="ARBA" id="ARBA00023239"/>
    </source>
</evidence>
<dbReference type="NCBIfam" id="NF007825">
    <property type="entry name" value="PRK10534.1"/>
    <property type="match status" value="1"/>
</dbReference>
<dbReference type="GO" id="GO:0006567">
    <property type="term" value="P:L-threonine catabolic process"/>
    <property type="evidence" value="ECO:0007669"/>
    <property type="project" value="TreeGrafter"/>
</dbReference>
<name>A0A0N0XLF3_9NEIS</name>
<evidence type="ECO:0000256" key="3">
    <source>
        <dbReference type="ARBA" id="ARBA00011881"/>
    </source>
</evidence>
<dbReference type="InterPro" id="IPR015424">
    <property type="entry name" value="PyrdxlP-dep_Trfase"/>
</dbReference>
<dbReference type="GO" id="GO:0005829">
    <property type="term" value="C:cytosol"/>
    <property type="evidence" value="ECO:0007669"/>
    <property type="project" value="TreeGrafter"/>
</dbReference>
<dbReference type="EC" id="4.1.2.49" evidence="8"/>
<protein>
    <submittedName>
        <fullName evidence="8">L-allo-threonine aldolase</fullName>
        <ecNumber evidence="8">4.1.2.49</ecNumber>
    </submittedName>
</protein>
<dbReference type="PANTHER" id="PTHR48097:SF9">
    <property type="entry name" value="L-THREONINE ALDOLASE"/>
    <property type="match status" value="1"/>
</dbReference>
<dbReference type="OrthoDB" id="9774495at2"/>
<organism evidence="8 9">
    <name type="scientific">Amantichitinum ursilacus</name>
    <dbReference type="NCBI Taxonomy" id="857265"/>
    <lineage>
        <taxon>Bacteria</taxon>
        <taxon>Pseudomonadati</taxon>
        <taxon>Pseudomonadota</taxon>
        <taxon>Betaproteobacteria</taxon>
        <taxon>Neisseriales</taxon>
        <taxon>Chitinibacteraceae</taxon>
        <taxon>Amantichitinum</taxon>
    </lineage>
</organism>
<proteinExistence type="inferred from homology"/>
<evidence type="ECO:0000256" key="6">
    <source>
        <dbReference type="PIRSR" id="PIRSR017617-1"/>
    </source>
</evidence>
<dbReference type="Gene3D" id="3.40.640.10">
    <property type="entry name" value="Type I PLP-dependent aspartate aminotransferase-like (Major domain)"/>
    <property type="match status" value="1"/>
</dbReference>
<keyword evidence="5 8" id="KW-0456">Lyase</keyword>
<dbReference type="AlphaFoldDB" id="A0A0N0XLF3"/>
<feature type="modified residue" description="N6-(pyridoxal phosphate)lysine" evidence="6">
    <location>
        <position position="200"/>
    </location>
</feature>
<comment type="subunit">
    <text evidence="3">Homotetramer.</text>
</comment>
<gene>
    <name evidence="8" type="primary">ltaA</name>
    <name evidence="8" type="ORF">WG78_02375</name>
</gene>
<accession>A0A0N0XLF3</accession>
<dbReference type="InterPro" id="IPR001597">
    <property type="entry name" value="ArAA_b-elim_lyase/Thr_aldolase"/>
</dbReference>
<comment type="caution">
    <text evidence="8">The sequence shown here is derived from an EMBL/GenBank/DDBJ whole genome shotgun (WGS) entry which is preliminary data.</text>
</comment>
<evidence type="ECO:0000256" key="4">
    <source>
        <dbReference type="ARBA" id="ARBA00022898"/>
    </source>
</evidence>
<dbReference type="RefSeq" id="WP_053936152.1">
    <property type="nucleotide sequence ID" value="NZ_LAQT01000001.1"/>
</dbReference>
<evidence type="ECO:0000256" key="1">
    <source>
        <dbReference type="ARBA" id="ARBA00001933"/>
    </source>
</evidence>
<evidence type="ECO:0000259" key="7">
    <source>
        <dbReference type="Pfam" id="PF01212"/>
    </source>
</evidence>
<dbReference type="InterPro" id="IPR015422">
    <property type="entry name" value="PyrdxlP-dep_Trfase_small"/>
</dbReference>
<feature type="domain" description="Aromatic amino acid beta-eliminating lyase/threonine aldolase" evidence="7">
    <location>
        <begin position="5"/>
        <end position="287"/>
    </location>
</feature>
<dbReference type="Gene3D" id="3.90.1150.10">
    <property type="entry name" value="Aspartate Aminotransferase, domain 1"/>
    <property type="match status" value="1"/>
</dbReference>
<dbReference type="InterPro" id="IPR023603">
    <property type="entry name" value="Low_specificity_L-TA-like"/>
</dbReference>
<keyword evidence="4" id="KW-0663">Pyridoxal phosphate</keyword>
<dbReference type="STRING" id="857265.WG78_02375"/>
<dbReference type="FunFam" id="3.40.640.10:FF:000030">
    <property type="entry name" value="Low-specificity L-threonine aldolase"/>
    <property type="match status" value="1"/>
</dbReference>
<reference evidence="8 9" key="1">
    <citation type="submission" date="2015-07" db="EMBL/GenBank/DDBJ databases">
        <title>Draft genome sequence of the Amantichitinum ursilacus IGB-41, a new chitin-degrading bacterium.</title>
        <authorList>
            <person name="Kirstahler P."/>
            <person name="Guenther M."/>
            <person name="Grumaz C."/>
            <person name="Rupp S."/>
            <person name="Zibek S."/>
            <person name="Sohn K."/>
        </authorList>
    </citation>
    <scope>NUCLEOTIDE SEQUENCE [LARGE SCALE GENOMIC DNA]</scope>
    <source>
        <strain evidence="8 9">IGB-41</strain>
    </source>
</reference>
<dbReference type="Pfam" id="PF01212">
    <property type="entry name" value="Beta_elim_lyase"/>
    <property type="match status" value="1"/>
</dbReference>
<evidence type="ECO:0000256" key="2">
    <source>
        <dbReference type="ARBA" id="ARBA00006966"/>
    </source>
</evidence>
<dbReference type="Proteomes" id="UP000037939">
    <property type="component" value="Unassembled WGS sequence"/>
</dbReference>
<evidence type="ECO:0000313" key="9">
    <source>
        <dbReference type="Proteomes" id="UP000037939"/>
    </source>
</evidence>
<comment type="similarity">
    <text evidence="2">Belongs to the threonine aldolase family.</text>
</comment>
<comment type="cofactor">
    <cofactor evidence="1">
        <name>pyridoxal 5'-phosphate</name>
        <dbReference type="ChEBI" id="CHEBI:597326"/>
    </cofactor>
</comment>
<dbReference type="PANTHER" id="PTHR48097">
    <property type="entry name" value="L-THREONINE ALDOLASE-RELATED"/>
    <property type="match status" value="1"/>
</dbReference>
<dbReference type="PATRIC" id="fig|857265.3.peg.494"/>
<dbReference type="CDD" id="cd06502">
    <property type="entry name" value="TA_like"/>
    <property type="match status" value="1"/>
</dbReference>
<dbReference type="PIRSF" id="PIRSF017617">
    <property type="entry name" value="Thr_aldolase"/>
    <property type="match status" value="1"/>
</dbReference>
<dbReference type="GO" id="GO:0006545">
    <property type="term" value="P:glycine biosynthetic process"/>
    <property type="evidence" value="ECO:0007669"/>
    <property type="project" value="TreeGrafter"/>
</dbReference>
<evidence type="ECO:0000313" key="8">
    <source>
        <dbReference type="EMBL" id="KPC55466.1"/>
    </source>
</evidence>